<evidence type="ECO:0000256" key="8">
    <source>
        <dbReference type="SAM" id="Phobius"/>
    </source>
</evidence>
<evidence type="ECO:0000313" key="10">
    <source>
        <dbReference type="EMBL" id="ROV94624.1"/>
    </source>
</evidence>
<feature type="domain" description="Wax synthase" evidence="9">
    <location>
        <begin position="426"/>
        <end position="531"/>
    </location>
</feature>
<evidence type="ECO:0000256" key="4">
    <source>
        <dbReference type="ARBA" id="ARBA00022692"/>
    </source>
</evidence>
<organism evidence="10 11">
    <name type="scientific">Cytospora leucostoma</name>
    <dbReference type="NCBI Taxonomy" id="1230097"/>
    <lineage>
        <taxon>Eukaryota</taxon>
        <taxon>Fungi</taxon>
        <taxon>Dikarya</taxon>
        <taxon>Ascomycota</taxon>
        <taxon>Pezizomycotina</taxon>
        <taxon>Sordariomycetes</taxon>
        <taxon>Sordariomycetidae</taxon>
        <taxon>Diaporthales</taxon>
        <taxon>Cytosporaceae</taxon>
        <taxon>Cytospora</taxon>
    </lineage>
</organism>
<comment type="subcellular location">
    <subcellularLocation>
        <location evidence="1">Membrane</location>
        <topology evidence="1">Multi-pass membrane protein</topology>
    </subcellularLocation>
</comment>
<dbReference type="GO" id="GO:0008374">
    <property type="term" value="F:O-acyltransferase activity"/>
    <property type="evidence" value="ECO:0007669"/>
    <property type="project" value="InterPro"/>
</dbReference>
<keyword evidence="11" id="KW-1185">Reference proteome</keyword>
<comment type="caution">
    <text evidence="10">The sequence shown here is derived from an EMBL/GenBank/DDBJ whole genome shotgun (WGS) entry which is preliminary data.</text>
</comment>
<feature type="compositionally biased region" description="Low complexity" evidence="7">
    <location>
        <begin position="194"/>
        <end position="205"/>
    </location>
</feature>
<dbReference type="PANTHER" id="PTHR31595">
    <property type="entry name" value="LONG-CHAIN-ALCOHOL O-FATTY-ACYLTRANSFERASE 3-RELATED"/>
    <property type="match status" value="1"/>
</dbReference>
<dbReference type="InterPro" id="IPR032805">
    <property type="entry name" value="Wax_synthase_dom"/>
</dbReference>
<evidence type="ECO:0000259" key="9">
    <source>
        <dbReference type="Pfam" id="PF13813"/>
    </source>
</evidence>
<keyword evidence="4 8" id="KW-0812">Transmembrane</keyword>
<feature type="transmembrane region" description="Helical" evidence="8">
    <location>
        <begin position="528"/>
        <end position="549"/>
    </location>
</feature>
<dbReference type="GO" id="GO:0006629">
    <property type="term" value="P:lipid metabolic process"/>
    <property type="evidence" value="ECO:0007669"/>
    <property type="project" value="InterPro"/>
</dbReference>
<name>A0A423VUH7_9PEZI</name>
<evidence type="ECO:0000256" key="7">
    <source>
        <dbReference type="SAM" id="MobiDB-lite"/>
    </source>
</evidence>
<dbReference type="InParanoid" id="A0A423VUH7"/>
<feature type="transmembrane region" description="Helical" evidence="8">
    <location>
        <begin position="496"/>
        <end position="516"/>
    </location>
</feature>
<evidence type="ECO:0000256" key="6">
    <source>
        <dbReference type="ARBA" id="ARBA00023136"/>
    </source>
</evidence>
<protein>
    <recommendedName>
        <fullName evidence="9">Wax synthase domain-containing protein</fullName>
    </recommendedName>
</protein>
<accession>A0A423VUH7</accession>
<reference evidence="10 11" key="1">
    <citation type="submission" date="2015-09" db="EMBL/GenBank/DDBJ databases">
        <title>Host preference determinants of Valsa canker pathogens revealed by comparative genomics.</title>
        <authorList>
            <person name="Yin Z."/>
            <person name="Huang L."/>
        </authorList>
    </citation>
    <scope>NUCLEOTIDE SEQUENCE [LARGE SCALE GENOMIC DNA]</scope>
    <source>
        <strain evidence="10 11">SXYLt</strain>
    </source>
</reference>
<feature type="transmembrane region" description="Helical" evidence="8">
    <location>
        <begin position="371"/>
        <end position="397"/>
    </location>
</feature>
<feature type="transmembrane region" description="Helical" evidence="8">
    <location>
        <begin position="295"/>
        <end position="316"/>
    </location>
</feature>
<comment type="similarity">
    <text evidence="2">Belongs to the wax synthase family.</text>
</comment>
<dbReference type="OrthoDB" id="2796277at2759"/>
<dbReference type="PANTHER" id="PTHR31595:SF67">
    <property type="entry name" value="WAX SYNTHASE DOMAIN-CONTAINING PROTEIN"/>
    <property type="match status" value="1"/>
</dbReference>
<sequence length="635" mass="69550">MWTALGGALERSGRSVRLDIAVSRRLPNLGGYVRDIYRLHFGHELAAGTVRPLVIPYALLGTIVLPVLYFSVPHVGRPWLYRARYLLWLFILAFNMHSARTSSSDNFAVGFVIGLMHAWGILWSMTLLIWTSPQFEAERVEKRKRATPPVANGTAAAGSPAPDGGAEEKQQTIPRLQANGRHPGALTEGKRRPAGPAARPVAAAAPDEDVARSISQGYEYYWQAYPAGAPFLARLGWSWDLVTSFRGTGWNWTVPIIPHFAGPETPLAGCPVDTGSIPLRTRQGFRRHATRRSLVRARLASVLLGYLVLDLLTVLMRRDPYFILGPEFASEGATIPATTISSWWASASTTGDSNHNQNALSLPPLLAALPAWLLLTYRAVLCFSAIITAVDVIMSLWHLTCTTLLRGPHLGLDILPGTRAELWHYPSTYGSFAANVLDKGLAGFWGGWWHQTFRVAFSAPSSPSSPLMLLLASSSSSSSSSSSPSLLEPHSPPGRALAGLLAFAQSAFLHALGSVSCLPPSRPWAPPVFFMLSWVGILVQAAACAAARPLTNRLPRSVRRAGNLLFVFAWLVATQYWFCDDVARAGIWLLEPVPVSPLRAVGLGARGDEAWWRWERVLRPRWYSGQHWWESGVAI</sequence>
<keyword evidence="6 8" id="KW-0472">Membrane</keyword>
<proteinExistence type="inferred from homology"/>
<evidence type="ECO:0000313" key="11">
    <source>
        <dbReference type="Proteomes" id="UP000285146"/>
    </source>
</evidence>
<gene>
    <name evidence="10" type="ORF">VPNG_09185</name>
</gene>
<feature type="transmembrane region" description="Helical" evidence="8">
    <location>
        <begin position="79"/>
        <end position="96"/>
    </location>
</feature>
<evidence type="ECO:0000256" key="5">
    <source>
        <dbReference type="ARBA" id="ARBA00022989"/>
    </source>
</evidence>
<dbReference type="Pfam" id="PF13813">
    <property type="entry name" value="MBOAT_2"/>
    <property type="match status" value="1"/>
</dbReference>
<evidence type="ECO:0000256" key="2">
    <source>
        <dbReference type="ARBA" id="ARBA00007282"/>
    </source>
</evidence>
<evidence type="ECO:0000256" key="1">
    <source>
        <dbReference type="ARBA" id="ARBA00004141"/>
    </source>
</evidence>
<dbReference type="AlphaFoldDB" id="A0A423VUH7"/>
<keyword evidence="5 8" id="KW-1133">Transmembrane helix</keyword>
<dbReference type="EMBL" id="LKEB01000075">
    <property type="protein sequence ID" value="ROV94624.1"/>
    <property type="molecule type" value="Genomic_DNA"/>
</dbReference>
<dbReference type="InterPro" id="IPR044851">
    <property type="entry name" value="Wax_synthase"/>
</dbReference>
<feature type="transmembrane region" description="Helical" evidence="8">
    <location>
        <begin position="108"/>
        <end position="130"/>
    </location>
</feature>
<feature type="region of interest" description="Disordered" evidence="7">
    <location>
        <begin position="141"/>
        <end position="206"/>
    </location>
</feature>
<dbReference type="GO" id="GO:0016020">
    <property type="term" value="C:membrane"/>
    <property type="evidence" value="ECO:0007669"/>
    <property type="project" value="UniProtKB-SubCell"/>
</dbReference>
<feature type="transmembrane region" description="Helical" evidence="8">
    <location>
        <begin position="54"/>
        <end position="72"/>
    </location>
</feature>
<keyword evidence="3" id="KW-0808">Transferase</keyword>
<feature type="transmembrane region" description="Helical" evidence="8">
    <location>
        <begin position="561"/>
        <end position="578"/>
    </location>
</feature>
<dbReference type="Proteomes" id="UP000285146">
    <property type="component" value="Unassembled WGS sequence"/>
</dbReference>
<feature type="compositionally biased region" description="Low complexity" evidence="7">
    <location>
        <begin position="153"/>
        <end position="164"/>
    </location>
</feature>
<evidence type="ECO:0000256" key="3">
    <source>
        <dbReference type="ARBA" id="ARBA00022679"/>
    </source>
</evidence>